<sequence>MDKPSSPRQRGNTDSIYDSSRLVTSPVSSPVGAADANSCGPGRPETSAETPLDTEPRIRSQDAAPDPSKNTLLPYRPALPSSPASIHSSSGNESEFSNTPDSVPCALTRLLCSGSDIEFHNSSFLDDTRAQFDLHINLDKPNARRPHEPTCWLLCKPSSPKPLSGTSPYLRPKTNHTAIAADINSASRVAELTKLLTDCKIQLRLYEKFLQDLISRQNIDVVGLDLPPRWNAADGRVSLPRTTGDEQEIANISTLVEDLHTSLEECQAKWEAADRRASSLERVLVDWSLQVKDLLKALGCTAELDANLAPDELLAAAAPILSEYLPAAAARVPETDMTDHFQRINLSGADMRPSESSASSRPLGSASTLLDYHRSAYSSNSSHGPVPVQFFLMAPHSDTSAKFREYQEKIDALQREVEMLKEKGRAAAAATAPSAPNPPESPSAALRQQLDRLQAAYDDLSEEHWRAQKDASRAILSLTHEVSSQKRELHRLQAAAESADGALGALETAVETQRELAAQKTRLSRQVEALTREKSALQKTLQKLAEDTQHDQLLRLARDAELQQQLSATDTAEQLFAADVRHFQKLLSAFDKIADDASLAEPTRKLDALVPMCHALLSQPPDSARVALSYHRSVFAFFAKAVDVIVRDHIRLLLRHEKEGAAHRARTEQLNLRVTTLEQQIREEKDAPSVSRFRIEELTSRWKAEREARVSESRAARRRMGELRL</sequence>
<proteinExistence type="predicted"/>
<feature type="compositionally biased region" description="Polar residues" evidence="2">
    <location>
        <begin position="91"/>
        <end position="100"/>
    </location>
</feature>
<dbReference type="Proteomes" id="UP000268321">
    <property type="component" value="Unassembled WGS sequence"/>
</dbReference>
<evidence type="ECO:0000313" key="3">
    <source>
        <dbReference type="EMBL" id="RKP32217.1"/>
    </source>
</evidence>
<feature type="compositionally biased region" description="Polar residues" evidence="2">
    <location>
        <begin position="1"/>
        <end position="28"/>
    </location>
</feature>
<evidence type="ECO:0000256" key="2">
    <source>
        <dbReference type="SAM" id="MobiDB-lite"/>
    </source>
</evidence>
<gene>
    <name evidence="3" type="ORF">METBISCDRAFT_25965</name>
</gene>
<name>A0A4P9ZGJ6_9ASCO</name>
<keyword evidence="1" id="KW-0175">Coiled coil</keyword>
<feature type="region of interest" description="Disordered" evidence="2">
    <location>
        <begin position="1"/>
        <end position="100"/>
    </location>
</feature>
<dbReference type="OrthoDB" id="4052563at2759"/>
<dbReference type="EMBL" id="ML004433">
    <property type="protein sequence ID" value="RKP32217.1"/>
    <property type="molecule type" value="Genomic_DNA"/>
</dbReference>
<keyword evidence="4" id="KW-1185">Reference proteome</keyword>
<evidence type="ECO:0000256" key="1">
    <source>
        <dbReference type="SAM" id="Coils"/>
    </source>
</evidence>
<reference evidence="4" key="1">
    <citation type="journal article" date="2018" name="Nat. Microbiol.">
        <title>Leveraging single-cell genomics to expand the fungal tree of life.</title>
        <authorList>
            <person name="Ahrendt S.R."/>
            <person name="Quandt C.A."/>
            <person name="Ciobanu D."/>
            <person name="Clum A."/>
            <person name="Salamov A."/>
            <person name="Andreopoulos B."/>
            <person name="Cheng J.F."/>
            <person name="Woyke T."/>
            <person name="Pelin A."/>
            <person name="Henrissat B."/>
            <person name="Reynolds N.K."/>
            <person name="Benny G.L."/>
            <person name="Smith M.E."/>
            <person name="James T.Y."/>
            <person name="Grigoriev I.V."/>
        </authorList>
    </citation>
    <scope>NUCLEOTIDE SEQUENCE [LARGE SCALE GENOMIC DNA]</scope>
    <source>
        <strain evidence="4">Baker2002</strain>
    </source>
</reference>
<organism evidence="3 4">
    <name type="scientific">Metschnikowia bicuspidata</name>
    <dbReference type="NCBI Taxonomy" id="27322"/>
    <lineage>
        <taxon>Eukaryota</taxon>
        <taxon>Fungi</taxon>
        <taxon>Dikarya</taxon>
        <taxon>Ascomycota</taxon>
        <taxon>Saccharomycotina</taxon>
        <taxon>Pichiomycetes</taxon>
        <taxon>Metschnikowiaceae</taxon>
        <taxon>Metschnikowia</taxon>
    </lineage>
</organism>
<feature type="region of interest" description="Disordered" evidence="2">
    <location>
        <begin position="423"/>
        <end position="443"/>
    </location>
</feature>
<protein>
    <submittedName>
        <fullName evidence="3">Uncharacterized protein</fullName>
    </submittedName>
</protein>
<dbReference type="AlphaFoldDB" id="A0A4P9ZGJ6"/>
<accession>A0A4P9ZGJ6</accession>
<feature type="coiled-coil region" evidence="1">
    <location>
        <begin position="513"/>
        <end position="547"/>
    </location>
</feature>
<evidence type="ECO:0000313" key="4">
    <source>
        <dbReference type="Proteomes" id="UP000268321"/>
    </source>
</evidence>
<feature type="compositionally biased region" description="Low complexity" evidence="2">
    <location>
        <begin position="78"/>
        <end position="90"/>
    </location>
</feature>